<dbReference type="EMBL" id="BAABLP010000005">
    <property type="protein sequence ID" value="GAA4751681.1"/>
    <property type="molecule type" value="Genomic_DNA"/>
</dbReference>
<sequence length="345" mass="37016">MAAVRVVIVGATGNVGTAVLRRLRDEEGVDLVGVVRQVPPPGAPAPYDRVAWHGVDVAQPSSVAALTAAFAGADAVIHLPWLLQPNHDERVMAATNIDGLKHVLAAVVAAGVPQAVVVSSVGAYSPGPKRRRVDESWPTGGLHSSHYARHKAVNERILDRFETDHPEVVVARLRPGLVMQGVVGDELRSLFMGPFIPVRWLGRVPLPIVPIPVRTVSQVVHADDLADAFARVVLRRASGAFNIATEPVIGPQDVASVLGGRWLPVRIAPIRGLVWLLWHLRLLAADPGWIDIATSVPLMSTDRAREELGWVPRKDGVEAVAEAVRGVSDRTRSAGSPHLGRTRGR</sequence>
<protein>
    <submittedName>
        <fullName evidence="2">NAD-dependent epimerase/dehydratase family protein</fullName>
    </submittedName>
</protein>
<dbReference type="SUPFAM" id="SSF51735">
    <property type="entry name" value="NAD(P)-binding Rossmann-fold domains"/>
    <property type="match status" value="1"/>
</dbReference>
<organism evidence="2 3">
    <name type="scientific">Amnibacterium soli</name>
    <dbReference type="NCBI Taxonomy" id="1282736"/>
    <lineage>
        <taxon>Bacteria</taxon>
        <taxon>Bacillati</taxon>
        <taxon>Actinomycetota</taxon>
        <taxon>Actinomycetes</taxon>
        <taxon>Micrococcales</taxon>
        <taxon>Microbacteriaceae</taxon>
        <taxon>Amnibacterium</taxon>
    </lineage>
</organism>
<dbReference type="InterPro" id="IPR051783">
    <property type="entry name" value="NAD(P)-dependent_oxidoreduct"/>
</dbReference>
<proteinExistence type="predicted"/>
<dbReference type="Proteomes" id="UP001500121">
    <property type="component" value="Unassembled WGS sequence"/>
</dbReference>
<accession>A0ABP8ZBG0</accession>
<keyword evidence="3" id="KW-1185">Reference proteome</keyword>
<reference evidence="3" key="1">
    <citation type="journal article" date="2019" name="Int. J. Syst. Evol. Microbiol.">
        <title>The Global Catalogue of Microorganisms (GCM) 10K type strain sequencing project: providing services to taxonomists for standard genome sequencing and annotation.</title>
        <authorList>
            <consortium name="The Broad Institute Genomics Platform"/>
            <consortium name="The Broad Institute Genome Sequencing Center for Infectious Disease"/>
            <person name="Wu L."/>
            <person name="Ma J."/>
        </authorList>
    </citation>
    <scope>NUCLEOTIDE SEQUENCE [LARGE SCALE GENOMIC DNA]</scope>
    <source>
        <strain evidence="3">JCM 19015</strain>
    </source>
</reference>
<dbReference type="InterPro" id="IPR001509">
    <property type="entry name" value="Epimerase_deHydtase"/>
</dbReference>
<dbReference type="PANTHER" id="PTHR48079:SF6">
    <property type="entry name" value="NAD(P)-BINDING DOMAIN-CONTAINING PROTEIN-RELATED"/>
    <property type="match status" value="1"/>
</dbReference>
<dbReference type="InterPro" id="IPR036291">
    <property type="entry name" value="NAD(P)-bd_dom_sf"/>
</dbReference>
<name>A0ABP8ZBG0_9MICO</name>
<gene>
    <name evidence="2" type="ORF">GCM10025783_25380</name>
</gene>
<dbReference type="Gene3D" id="3.40.50.720">
    <property type="entry name" value="NAD(P)-binding Rossmann-like Domain"/>
    <property type="match status" value="1"/>
</dbReference>
<dbReference type="Pfam" id="PF01370">
    <property type="entry name" value="Epimerase"/>
    <property type="match status" value="1"/>
</dbReference>
<dbReference type="PANTHER" id="PTHR48079">
    <property type="entry name" value="PROTEIN YEEZ"/>
    <property type="match status" value="1"/>
</dbReference>
<feature type="domain" description="NAD-dependent epimerase/dehydratase" evidence="1">
    <location>
        <begin position="6"/>
        <end position="244"/>
    </location>
</feature>
<comment type="caution">
    <text evidence="2">The sequence shown here is derived from an EMBL/GenBank/DDBJ whole genome shotgun (WGS) entry which is preliminary data.</text>
</comment>
<evidence type="ECO:0000259" key="1">
    <source>
        <dbReference type="Pfam" id="PF01370"/>
    </source>
</evidence>
<evidence type="ECO:0000313" key="2">
    <source>
        <dbReference type="EMBL" id="GAA4751681.1"/>
    </source>
</evidence>
<evidence type="ECO:0000313" key="3">
    <source>
        <dbReference type="Proteomes" id="UP001500121"/>
    </source>
</evidence>